<name>O15277_HUMAN</name>
<sequence length="85" mass="9052">MQLSIGLSTKRCSSLRYKVQSKGKSLLRRSGLPYTEKQSLRLKGDVLQLQWAGGGPLGVLSSLLFLSPLPTHPISRAPGTGSGTS</sequence>
<evidence type="ECO:0000313" key="1">
    <source>
        <dbReference type="EMBL" id="AAB63007.1"/>
    </source>
</evidence>
<dbReference type="AlphaFoldDB" id="O15277"/>
<dbReference type="EMBL" id="U38320">
    <property type="protein sequence ID" value="AAB63007.1"/>
    <property type="molecule type" value="mRNA"/>
</dbReference>
<protein>
    <submittedName>
        <fullName evidence="1">Matrix metalloproteinase RASI-1</fullName>
    </submittedName>
</protein>
<proteinExistence type="evidence at transcript level"/>
<reference evidence="1" key="1">
    <citation type="submission" date="1995-10" db="EMBL/GenBank/DDBJ databases">
        <authorList>
            <person name="Mauch S."/>
            <person name="Sedlacek R."/>
            <person name="Krawinkel U."/>
            <person name="Schaetzlein C."/>
        </authorList>
    </citation>
    <scope>NUCLEOTIDE SEQUENCE</scope>
</reference>
<accession>O15277</accession>
<organism evidence="1">
    <name type="scientific">Homo sapiens</name>
    <name type="common">Human</name>
    <dbReference type="NCBI Taxonomy" id="9606"/>
    <lineage>
        <taxon>Eukaryota</taxon>
        <taxon>Metazoa</taxon>
        <taxon>Chordata</taxon>
        <taxon>Craniata</taxon>
        <taxon>Vertebrata</taxon>
        <taxon>Euteleostomi</taxon>
        <taxon>Mammalia</taxon>
        <taxon>Eutheria</taxon>
        <taxon>Euarchontoglires</taxon>
        <taxon>Primates</taxon>
        <taxon>Haplorrhini</taxon>
        <taxon>Catarrhini</taxon>
        <taxon>Hominidae</taxon>
        <taxon>Homo</taxon>
    </lineage>
</organism>